<evidence type="ECO:0000256" key="1">
    <source>
        <dbReference type="SAM" id="MobiDB-lite"/>
    </source>
</evidence>
<evidence type="ECO:0000313" key="5">
    <source>
        <dbReference type="Proteomes" id="UP000198551"/>
    </source>
</evidence>
<feature type="domain" description="GerMN" evidence="3">
    <location>
        <begin position="220"/>
        <end position="304"/>
    </location>
</feature>
<feature type="region of interest" description="Disordered" evidence="1">
    <location>
        <begin position="37"/>
        <end position="60"/>
    </location>
</feature>
<feature type="signal peptide" evidence="2">
    <location>
        <begin position="1"/>
        <end position="20"/>
    </location>
</feature>
<gene>
    <name evidence="4" type="ORF">GA0070215_12223</name>
</gene>
<dbReference type="InterPro" id="IPR011044">
    <property type="entry name" value="Quino_amine_DH_bsu"/>
</dbReference>
<dbReference type="Pfam" id="PF10647">
    <property type="entry name" value="Gmad1"/>
    <property type="match status" value="1"/>
</dbReference>
<dbReference type="InterPro" id="IPR059026">
    <property type="entry name" value="LpqB_N"/>
</dbReference>
<evidence type="ECO:0000259" key="3">
    <source>
        <dbReference type="SMART" id="SM00909"/>
    </source>
</evidence>
<dbReference type="SMART" id="SM00909">
    <property type="entry name" value="Germane"/>
    <property type="match status" value="1"/>
</dbReference>
<feature type="chain" id="PRO_5039145701" evidence="2">
    <location>
        <begin position="21"/>
        <end position="599"/>
    </location>
</feature>
<keyword evidence="2" id="KW-0732">Signal</keyword>
<dbReference type="RefSeq" id="WP_091049255.1">
    <property type="nucleotide sequence ID" value="NZ_FMCV01000022.1"/>
</dbReference>
<dbReference type="Pfam" id="PF25976">
    <property type="entry name" value="LpqB_N"/>
    <property type="match status" value="1"/>
</dbReference>
<name>A0A1C4ZYE0_9ACTN</name>
<organism evidence="4 5">
    <name type="scientific">Micromonospora marina</name>
    <dbReference type="NCBI Taxonomy" id="307120"/>
    <lineage>
        <taxon>Bacteria</taxon>
        <taxon>Bacillati</taxon>
        <taxon>Actinomycetota</taxon>
        <taxon>Actinomycetes</taxon>
        <taxon>Micromonosporales</taxon>
        <taxon>Micromonosporaceae</taxon>
        <taxon>Micromonospora</taxon>
    </lineage>
</organism>
<dbReference type="InterPro" id="IPR018910">
    <property type="entry name" value="LpqB_C"/>
</dbReference>
<evidence type="ECO:0000313" key="4">
    <source>
        <dbReference type="EMBL" id="SCF37978.1"/>
    </source>
</evidence>
<sequence>MNRRVLAVLLTGVLLPGVLAGCGIPAETDVQVDGSVPAAESGALNGSPARPPEPDDSSEPVPFIENYLRAAAAGERDQAYDRARKFLAAEARDLLPGKPQTSEIELTVVRLREKPESTPPNNQGTSTVTLKVQQVGVLRADGTLGPPVASETQYVFELRRAEPTGTGLLITELPNVLLASDSAVREYFRPRTVYFWNTDLTRLVPDQRYLPSSAPTERRITEVMKWLADRPSDWLAPGVTGLPDGTQLINNATGADGHWEINLNMPGANEQRLTRLGTQLAWSLSDLEGQVDLKIQNQKRLTVDLRRERVSTAAYPRGGDPVRFAVYDGAVRPLAFGNESRAAVPLPPAENRNVVSASLARADDQVLAALVVTGSDNRRRLKVGIGPEPVAMLSPGDRTFRAMSRPTWLRSLDEARPAGVVAADGRLYRFDGAGRMSEIPLSVPGPVTAVAGSLDGHRIALASGGAVFVAAVSVEGGVVSLGQPRRLTTLLTGVTVVDWVAENELALAGNEADRRSAIHQLTVDGAWETALAVEIGAPVTQLAGYPGGGDRGLAAFSFMFETDGAAWRNNPFDYVKREQVLDVPQGSRATNPTAPFFLY</sequence>
<reference evidence="5" key="1">
    <citation type="submission" date="2016-06" db="EMBL/GenBank/DDBJ databases">
        <authorList>
            <person name="Varghese N."/>
        </authorList>
    </citation>
    <scope>NUCLEOTIDE SEQUENCE [LARGE SCALE GENOMIC DNA]</scope>
    <source>
        <strain evidence="5">DSM 45555</strain>
    </source>
</reference>
<protein>
    <submittedName>
        <fullName evidence="4">Sporulation and spore germination</fullName>
    </submittedName>
</protein>
<dbReference type="InterPro" id="IPR019606">
    <property type="entry name" value="GerMN"/>
</dbReference>
<accession>A0A1C4ZYE0</accession>
<proteinExistence type="predicted"/>
<dbReference type="SUPFAM" id="SSF50969">
    <property type="entry name" value="YVTN repeat-like/Quinoprotein amine dehydrogenase"/>
    <property type="match status" value="1"/>
</dbReference>
<dbReference type="PROSITE" id="PS51257">
    <property type="entry name" value="PROKAR_LIPOPROTEIN"/>
    <property type="match status" value="1"/>
</dbReference>
<keyword evidence="5" id="KW-1185">Reference proteome</keyword>
<dbReference type="Proteomes" id="UP000198551">
    <property type="component" value="Unassembled WGS sequence"/>
</dbReference>
<dbReference type="Pfam" id="PF10646">
    <property type="entry name" value="Germane"/>
    <property type="match status" value="1"/>
</dbReference>
<dbReference type="AlphaFoldDB" id="A0A1C4ZYE0"/>
<dbReference type="EMBL" id="FMCV01000022">
    <property type="protein sequence ID" value="SCF37978.1"/>
    <property type="molecule type" value="Genomic_DNA"/>
</dbReference>
<evidence type="ECO:0000256" key="2">
    <source>
        <dbReference type="SAM" id="SignalP"/>
    </source>
</evidence>